<sequence>MSFSCLRCVLTAVSRQKEKWSWWCGPPGGSSPLNGPVNPVFSVNLSFETADLTSAQIYPVFSPDPKCFCHASIEKSDLYVTQSSIFNLGLIDRLFRTIVTPQVHLRIPVFPPQPQHMRILDYSPFGKLVYARDGPKCTFPSSSGLFLEPSAANWGPEKQAAPSSRPSSGSHQATSHLPLSILHVL</sequence>
<proteinExistence type="predicted"/>
<comment type="caution">
    <text evidence="2">The sequence shown here is derived from an EMBL/GenBank/DDBJ whole genome shotgun (WGS) entry which is preliminary data.</text>
</comment>
<evidence type="ECO:0000313" key="3">
    <source>
        <dbReference type="Proteomes" id="UP001586593"/>
    </source>
</evidence>
<reference evidence="2 3" key="1">
    <citation type="journal article" date="2024" name="Commun. Biol.">
        <title>Comparative genomic analysis of thermophilic fungi reveals convergent evolutionary adaptations and gene losses.</title>
        <authorList>
            <person name="Steindorff A.S."/>
            <person name="Aguilar-Pontes M.V."/>
            <person name="Robinson A.J."/>
            <person name="Andreopoulos B."/>
            <person name="LaButti K."/>
            <person name="Kuo A."/>
            <person name="Mondo S."/>
            <person name="Riley R."/>
            <person name="Otillar R."/>
            <person name="Haridas S."/>
            <person name="Lipzen A."/>
            <person name="Grimwood J."/>
            <person name="Schmutz J."/>
            <person name="Clum A."/>
            <person name="Reid I.D."/>
            <person name="Moisan M.C."/>
            <person name="Butler G."/>
            <person name="Nguyen T.T.M."/>
            <person name="Dewar K."/>
            <person name="Conant G."/>
            <person name="Drula E."/>
            <person name="Henrissat B."/>
            <person name="Hansel C."/>
            <person name="Singer S."/>
            <person name="Hutchinson M.I."/>
            <person name="de Vries R.P."/>
            <person name="Natvig D.O."/>
            <person name="Powell A.J."/>
            <person name="Tsang A."/>
            <person name="Grigoriev I.V."/>
        </authorList>
    </citation>
    <scope>NUCLEOTIDE SEQUENCE [LARGE SCALE GENOMIC DNA]</scope>
    <source>
        <strain evidence="2 3">ATCC 24622</strain>
    </source>
</reference>
<evidence type="ECO:0000256" key="1">
    <source>
        <dbReference type="SAM" id="MobiDB-lite"/>
    </source>
</evidence>
<gene>
    <name evidence="2" type="ORF">VTK73DRAFT_9634</name>
</gene>
<evidence type="ECO:0000313" key="2">
    <source>
        <dbReference type="EMBL" id="KAL1850677.1"/>
    </source>
</evidence>
<protein>
    <submittedName>
        <fullName evidence="2">Uncharacterized protein</fullName>
    </submittedName>
</protein>
<dbReference type="Proteomes" id="UP001586593">
    <property type="component" value="Unassembled WGS sequence"/>
</dbReference>
<accession>A0ABR3W182</accession>
<keyword evidence="3" id="KW-1185">Reference proteome</keyword>
<dbReference type="EMBL" id="JAZHXJ010000821">
    <property type="protein sequence ID" value="KAL1850677.1"/>
    <property type="molecule type" value="Genomic_DNA"/>
</dbReference>
<feature type="region of interest" description="Disordered" evidence="1">
    <location>
        <begin position="154"/>
        <end position="179"/>
    </location>
</feature>
<organism evidence="2 3">
    <name type="scientific">Phialemonium thermophilum</name>
    <dbReference type="NCBI Taxonomy" id="223376"/>
    <lineage>
        <taxon>Eukaryota</taxon>
        <taxon>Fungi</taxon>
        <taxon>Dikarya</taxon>
        <taxon>Ascomycota</taxon>
        <taxon>Pezizomycotina</taxon>
        <taxon>Sordariomycetes</taxon>
        <taxon>Sordariomycetidae</taxon>
        <taxon>Cephalothecales</taxon>
        <taxon>Cephalothecaceae</taxon>
        <taxon>Phialemonium</taxon>
    </lineage>
</organism>
<feature type="compositionally biased region" description="Polar residues" evidence="1">
    <location>
        <begin position="161"/>
        <end position="177"/>
    </location>
</feature>
<name>A0ABR3W182_9PEZI</name>